<proteinExistence type="predicted"/>
<dbReference type="InterPro" id="IPR036388">
    <property type="entry name" value="WH-like_DNA-bd_sf"/>
</dbReference>
<evidence type="ECO:0000256" key="5">
    <source>
        <dbReference type="ARBA" id="ARBA00023163"/>
    </source>
</evidence>
<evidence type="ECO:0000259" key="7">
    <source>
        <dbReference type="PROSITE" id="PS51000"/>
    </source>
</evidence>
<comment type="function">
    <text evidence="6">Repressor of the lactose catabolism operon. Galactose-6-phosphate is the inducer.</text>
</comment>
<evidence type="ECO:0000313" key="9">
    <source>
        <dbReference type="Proteomes" id="UP001501742"/>
    </source>
</evidence>
<dbReference type="GO" id="GO:0003677">
    <property type="term" value="F:DNA binding"/>
    <property type="evidence" value="ECO:0007669"/>
    <property type="project" value="UniProtKB-KW"/>
</dbReference>
<gene>
    <name evidence="8" type="ORF">GCM10009627_26020</name>
</gene>
<keyword evidence="4 8" id="KW-0238">DNA-binding</keyword>
<keyword evidence="2" id="KW-0678">Repressor</keyword>
<dbReference type="InterPro" id="IPR036390">
    <property type="entry name" value="WH_DNA-bd_sf"/>
</dbReference>
<dbReference type="PROSITE" id="PS51000">
    <property type="entry name" value="HTH_DEOR_2"/>
    <property type="match status" value="1"/>
</dbReference>
<dbReference type="EMBL" id="BAAAJX010000015">
    <property type="protein sequence ID" value="GAA1494256.1"/>
    <property type="molecule type" value="Genomic_DNA"/>
</dbReference>
<feature type="domain" description="HTH deoR-type" evidence="7">
    <location>
        <begin position="3"/>
        <end position="58"/>
    </location>
</feature>
<evidence type="ECO:0000256" key="2">
    <source>
        <dbReference type="ARBA" id="ARBA00022491"/>
    </source>
</evidence>
<keyword evidence="3" id="KW-0805">Transcription regulation</keyword>
<keyword evidence="5" id="KW-0804">Transcription</keyword>
<dbReference type="InterPro" id="IPR037171">
    <property type="entry name" value="NagB/RpiA_transferase-like"/>
</dbReference>
<protein>
    <recommendedName>
        <fullName evidence="1">Lactose phosphotransferase system repressor</fullName>
    </recommendedName>
</protein>
<dbReference type="InterPro" id="IPR014036">
    <property type="entry name" value="DeoR-like_C"/>
</dbReference>
<dbReference type="Pfam" id="PF08220">
    <property type="entry name" value="HTH_DeoR"/>
    <property type="match status" value="1"/>
</dbReference>
<comment type="caution">
    <text evidence="8">The sequence shown here is derived from an EMBL/GenBank/DDBJ whole genome shotgun (WGS) entry which is preliminary data.</text>
</comment>
<evidence type="ECO:0000313" key="8">
    <source>
        <dbReference type="EMBL" id="GAA1494256.1"/>
    </source>
</evidence>
<organism evidence="8 9">
    <name type="scientific">Curtobacterium herbarum</name>
    <dbReference type="NCBI Taxonomy" id="150122"/>
    <lineage>
        <taxon>Bacteria</taxon>
        <taxon>Bacillati</taxon>
        <taxon>Actinomycetota</taxon>
        <taxon>Actinomycetes</taxon>
        <taxon>Micrococcales</taxon>
        <taxon>Microbacteriaceae</taxon>
        <taxon>Curtobacterium</taxon>
    </lineage>
</organism>
<evidence type="ECO:0000256" key="1">
    <source>
        <dbReference type="ARBA" id="ARBA00021390"/>
    </source>
</evidence>
<keyword evidence="9" id="KW-1185">Reference proteome</keyword>
<dbReference type="Gene3D" id="3.40.50.1360">
    <property type="match status" value="1"/>
</dbReference>
<dbReference type="Proteomes" id="UP001501742">
    <property type="component" value="Unassembled WGS sequence"/>
</dbReference>
<dbReference type="PROSITE" id="PS00894">
    <property type="entry name" value="HTH_DEOR_1"/>
    <property type="match status" value="1"/>
</dbReference>
<dbReference type="InterPro" id="IPR001034">
    <property type="entry name" value="DeoR_HTH"/>
</dbReference>
<dbReference type="SMART" id="SM00420">
    <property type="entry name" value="HTH_DEOR"/>
    <property type="match status" value="1"/>
</dbReference>
<reference evidence="8 9" key="1">
    <citation type="journal article" date="2019" name="Int. J. Syst. Evol. Microbiol.">
        <title>The Global Catalogue of Microorganisms (GCM) 10K type strain sequencing project: providing services to taxonomists for standard genome sequencing and annotation.</title>
        <authorList>
            <consortium name="The Broad Institute Genomics Platform"/>
            <consortium name="The Broad Institute Genome Sequencing Center for Infectious Disease"/>
            <person name="Wu L."/>
            <person name="Ma J."/>
        </authorList>
    </citation>
    <scope>NUCLEOTIDE SEQUENCE [LARGE SCALE GENOMIC DNA]</scope>
    <source>
        <strain evidence="8 9">JCM 12140</strain>
    </source>
</reference>
<sequence length="262" mass="26983">MYATERHEAIAAALQSAGRVSVADLADHFAVTTETVRRDLGALETAGLLRRVHGGAVPVERSSLVELTVAEREGQHGSEKTAIARAAMRLVPPTFTGSIALDAGTTSGAVATELARWEPATAGATITVITNSVPIAATLQHSEHVELHLLGGRVRGVTSAAVGTATVDQIGALRPDVAFIGTNGLSAGFGLSTPDEYEAAVKAAYVLAARRSVVLADAAKHGVEALMRFARLDEIDTLVTDQVPPADLGGALADADVEVIVA</sequence>
<dbReference type="PANTHER" id="PTHR30363">
    <property type="entry name" value="HTH-TYPE TRANSCRIPTIONAL REGULATOR SRLR-RELATED"/>
    <property type="match status" value="1"/>
</dbReference>
<evidence type="ECO:0000256" key="6">
    <source>
        <dbReference type="ARBA" id="ARBA00024937"/>
    </source>
</evidence>
<dbReference type="SMART" id="SM01134">
    <property type="entry name" value="DeoRC"/>
    <property type="match status" value="1"/>
</dbReference>
<evidence type="ECO:0000256" key="3">
    <source>
        <dbReference type="ARBA" id="ARBA00023015"/>
    </source>
</evidence>
<evidence type="ECO:0000256" key="4">
    <source>
        <dbReference type="ARBA" id="ARBA00023125"/>
    </source>
</evidence>
<dbReference type="SUPFAM" id="SSF100950">
    <property type="entry name" value="NagB/RpiA/CoA transferase-like"/>
    <property type="match status" value="1"/>
</dbReference>
<dbReference type="RefSeq" id="WP_204609639.1">
    <property type="nucleotide sequence ID" value="NZ_BAAAJX010000015.1"/>
</dbReference>
<name>A0ABN1ZEW2_9MICO</name>
<dbReference type="PRINTS" id="PR00037">
    <property type="entry name" value="HTHLACR"/>
</dbReference>
<dbReference type="Pfam" id="PF00455">
    <property type="entry name" value="DeoRC"/>
    <property type="match status" value="1"/>
</dbReference>
<dbReference type="PANTHER" id="PTHR30363:SF4">
    <property type="entry name" value="GLYCEROL-3-PHOSPHATE REGULON REPRESSOR"/>
    <property type="match status" value="1"/>
</dbReference>
<dbReference type="InterPro" id="IPR050313">
    <property type="entry name" value="Carb_Metab_HTH_regulators"/>
</dbReference>
<accession>A0ABN1ZEW2</accession>
<dbReference type="InterPro" id="IPR018356">
    <property type="entry name" value="Tscrpt_reg_HTH_DeoR_CS"/>
</dbReference>
<dbReference type="Gene3D" id="1.10.10.10">
    <property type="entry name" value="Winged helix-like DNA-binding domain superfamily/Winged helix DNA-binding domain"/>
    <property type="match status" value="1"/>
</dbReference>
<dbReference type="SUPFAM" id="SSF46785">
    <property type="entry name" value="Winged helix' DNA-binding domain"/>
    <property type="match status" value="1"/>
</dbReference>